<dbReference type="AlphaFoldDB" id="A0A975GQZ2"/>
<evidence type="ECO:0000313" key="2">
    <source>
        <dbReference type="Proteomes" id="UP000663722"/>
    </source>
</evidence>
<gene>
    <name evidence="1" type="ORF">dnm_064480</name>
</gene>
<proteinExistence type="predicted"/>
<organism evidence="1 2">
    <name type="scientific">Desulfonema magnum</name>
    <dbReference type="NCBI Taxonomy" id="45655"/>
    <lineage>
        <taxon>Bacteria</taxon>
        <taxon>Pseudomonadati</taxon>
        <taxon>Thermodesulfobacteriota</taxon>
        <taxon>Desulfobacteria</taxon>
        <taxon>Desulfobacterales</taxon>
        <taxon>Desulfococcaceae</taxon>
        <taxon>Desulfonema</taxon>
    </lineage>
</organism>
<protein>
    <submittedName>
        <fullName evidence="1">Uncharacterized protein</fullName>
    </submittedName>
</protein>
<name>A0A975GQZ2_9BACT</name>
<keyword evidence="2" id="KW-1185">Reference proteome</keyword>
<dbReference type="Proteomes" id="UP000663722">
    <property type="component" value="Chromosome"/>
</dbReference>
<dbReference type="KEGG" id="dmm:dnm_064480"/>
<accession>A0A975GQZ2</accession>
<sequence length="37" mass="4438">MNFLCLNNMYHFIKLMIMSIIQKFEEVSKCHRSDDAS</sequence>
<evidence type="ECO:0000313" key="1">
    <source>
        <dbReference type="EMBL" id="QTA90387.1"/>
    </source>
</evidence>
<reference evidence="1" key="1">
    <citation type="journal article" date="2021" name="Microb. Physiol.">
        <title>Proteogenomic Insights into the Physiology of Marine, Sulfate-Reducing, Filamentous Desulfonema limicola and Desulfonema magnum.</title>
        <authorList>
            <person name="Schnaars V."/>
            <person name="Wohlbrand L."/>
            <person name="Scheve S."/>
            <person name="Hinrichs C."/>
            <person name="Reinhardt R."/>
            <person name="Rabus R."/>
        </authorList>
    </citation>
    <scope>NUCLEOTIDE SEQUENCE</scope>
    <source>
        <strain evidence="1">4be13</strain>
    </source>
</reference>
<dbReference type="EMBL" id="CP061800">
    <property type="protein sequence ID" value="QTA90387.1"/>
    <property type="molecule type" value="Genomic_DNA"/>
</dbReference>